<sequence length="338" mass="38820">MGEAQEWAAWMERLEHPLVRDLAWLCVAPDLVVMQSGGRPTLAELGLEDQNPGDQKLREFLEAQDSEPQHLQVYMQSAIKRRLGHYHERLWQYLLTVAPNSELLAHNLPITRERTTLGELDILYRSENSAVPIHLEVAIKFYLGLPEGPEDPASQARWIGPGGLDSLAGKRHHLHYHQLPIAGSAEARNALQRFTPQNNGLPFAQQRLSQRIAMPGRLFYPWRPALPAPRDAYPDHLQGKWLSYRDWPSFRDNLTSHAWGHWLAKPHWLAPPRIETLLPISRLEPMMAQHFFHRGWPLALALYSEADGWQRLFLVNDRWPPRIPLPPTQSSAVFSSTH</sequence>
<dbReference type="OrthoDB" id="378654at2"/>
<dbReference type="KEGG" id="paur:FGL86_12810"/>
<dbReference type="InterPro" id="IPR015003">
    <property type="entry name" value="DUF1853"/>
</dbReference>
<gene>
    <name evidence="1" type="ORF">FGL86_12810</name>
</gene>
<organism evidence="1 2">
    <name type="scientific">Pistricoccus aurantiacus</name>
    <dbReference type="NCBI Taxonomy" id="1883414"/>
    <lineage>
        <taxon>Bacteria</taxon>
        <taxon>Pseudomonadati</taxon>
        <taxon>Pseudomonadota</taxon>
        <taxon>Gammaproteobacteria</taxon>
        <taxon>Oceanospirillales</taxon>
        <taxon>Halomonadaceae</taxon>
        <taxon>Pistricoccus</taxon>
    </lineage>
</organism>
<reference evidence="1 2" key="1">
    <citation type="submission" date="2019-06" db="EMBL/GenBank/DDBJ databases">
        <title>Genome analyses of bacteria isolated from kimchi.</title>
        <authorList>
            <person name="Lee S."/>
            <person name="Ahn S."/>
            <person name="Roh S."/>
        </authorList>
    </citation>
    <scope>NUCLEOTIDE SEQUENCE [LARGE SCALE GENOMIC DNA]</scope>
    <source>
        <strain evidence="1 2">CBA4606</strain>
    </source>
</reference>
<dbReference type="Pfam" id="PF08907">
    <property type="entry name" value="DUF1853"/>
    <property type="match status" value="1"/>
</dbReference>
<name>A0A5B8SRU3_9GAMM</name>
<dbReference type="AlphaFoldDB" id="A0A5B8SRU3"/>
<dbReference type="EMBL" id="CP042382">
    <property type="protein sequence ID" value="QEA39862.1"/>
    <property type="molecule type" value="Genomic_DNA"/>
</dbReference>
<accession>A0A5B8SRU3</accession>
<keyword evidence="2" id="KW-1185">Reference proteome</keyword>
<proteinExistence type="predicted"/>
<evidence type="ECO:0000313" key="1">
    <source>
        <dbReference type="EMBL" id="QEA39862.1"/>
    </source>
</evidence>
<dbReference type="RefSeq" id="WP_147184910.1">
    <property type="nucleotide sequence ID" value="NZ_CP042382.1"/>
</dbReference>
<protein>
    <submittedName>
        <fullName evidence="1">DUF1853 family protein</fullName>
    </submittedName>
</protein>
<evidence type="ECO:0000313" key="2">
    <source>
        <dbReference type="Proteomes" id="UP000321272"/>
    </source>
</evidence>
<dbReference type="Proteomes" id="UP000321272">
    <property type="component" value="Chromosome"/>
</dbReference>